<organism evidence="2 3">
    <name type="scientific">Desulfonatronum thiosulfatophilum</name>
    <dbReference type="NCBI Taxonomy" id="617002"/>
    <lineage>
        <taxon>Bacteria</taxon>
        <taxon>Pseudomonadati</taxon>
        <taxon>Thermodesulfobacteriota</taxon>
        <taxon>Desulfovibrionia</taxon>
        <taxon>Desulfovibrionales</taxon>
        <taxon>Desulfonatronaceae</taxon>
        <taxon>Desulfonatronum</taxon>
    </lineage>
</organism>
<evidence type="ECO:0000313" key="3">
    <source>
        <dbReference type="Proteomes" id="UP000198771"/>
    </source>
</evidence>
<dbReference type="STRING" id="617002.SAMN05660653_00280"/>
<feature type="transmembrane region" description="Helical" evidence="1">
    <location>
        <begin position="62"/>
        <end position="79"/>
    </location>
</feature>
<name>A0A1G6AA81_9BACT</name>
<feature type="transmembrane region" description="Helical" evidence="1">
    <location>
        <begin position="288"/>
        <end position="308"/>
    </location>
</feature>
<feature type="transmembrane region" description="Helical" evidence="1">
    <location>
        <begin position="32"/>
        <end position="56"/>
    </location>
</feature>
<sequence>MTTIWPLLKIALAFIAILTGIRFKLGIGTSILLGSLLLALLFGVQPLEWATIAAIGIYHEKVLLLGGIVLLILYFSDILERSGQGRRMMNHISGLLHWPRPRLVFFPALIGLLPMPGGAIFSAPMLKEIAAPFSISPQRFVQLNYWFRHVWELCWPLYPGIILAAFIADIALFRLLMFTWPSLVLTILLGWLFFLRPGVLPLTDHAPVAEVSEKRSLAPLLRESLPLLIAVFGSLGLEGLIALLSPEIPMEWGFIIALSAAVTCLVLQNRLPGRMLVTVIKSPHALRMLFLVAAIFAFKAVLEQGGIVDALAGSVSTPTALFWISVFLPFIVGMISGLTVAFVGGVLPLIMGLAANLHIEQTTGYVVLVLFSGFIGVLASPLHICLILTCEYFHARLDEVLKSLALPCGIMLLFAVAYARLIMEFW</sequence>
<feature type="transmembrane region" description="Helical" evidence="1">
    <location>
        <begin position="365"/>
        <end position="388"/>
    </location>
</feature>
<feature type="transmembrane region" description="Helical" evidence="1">
    <location>
        <begin position="252"/>
        <end position="268"/>
    </location>
</feature>
<accession>A0A1G6AA81</accession>
<keyword evidence="1" id="KW-0812">Transmembrane</keyword>
<dbReference type="OrthoDB" id="367235at2"/>
<keyword evidence="1" id="KW-1133">Transmembrane helix</keyword>
<feature type="transmembrane region" description="Helical" evidence="1">
    <location>
        <begin position="400"/>
        <end position="423"/>
    </location>
</feature>
<dbReference type="InterPro" id="IPR007294">
    <property type="entry name" value="DUF401"/>
</dbReference>
<dbReference type="RefSeq" id="WP_092116450.1">
    <property type="nucleotide sequence ID" value="NZ_FMXO01000001.1"/>
</dbReference>
<dbReference type="PANTHER" id="PTHR39556">
    <property type="entry name" value="PROTEIN, PUTATIVE-RELATED"/>
    <property type="match status" value="1"/>
</dbReference>
<evidence type="ECO:0000256" key="1">
    <source>
        <dbReference type="SAM" id="Phobius"/>
    </source>
</evidence>
<feature type="transmembrane region" description="Helical" evidence="1">
    <location>
        <begin position="6"/>
        <end position="25"/>
    </location>
</feature>
<dbReference type="PANTHER" id="PTHR39556:SF1">
    <property type="entry name" value="PROTEIN, PUTATIVE-RELATED"/>
    <property type="match status" value="1"/>
</dbReference>
<evidence type="ECO:0008006" key="4">
    <source>
        <dbReference type="Google" id="ProtNLM"/>
    </source>
</evidence>
<dbReference type="EMBL" id="FMXO01000001">
    <property type="protein sequence ID" value="SDB05331.1"/>
    <property type="molecule type" value="Genomic_DNA"/>
</dbReference>
<dbReference type="AlphaFoldDB" id="A0A1G6AA81"/>
<feature type="transmembrane region" description="Helical" evidence="1">
    <location>
        <begin position="146"/>
        <end position="168"/>
    </location>
</feature>
<dbReference type="Pfam" id="PF04165">
    <property type="entry name" value="DUF401"/>
    <property type="match status" value="1"/>
</dbReference>
<protein>
    <recommendedName>
        <fullName evidence="4">DUF401 family protein</fullName>
    </recommendedName>
</protein>
<feature type="transmembrane region" description="Helical" evidence="1">
    <location>
        <begin position="320"/>
        <end position="353"/>
    </location>
</feature>
<reference evidence="2 3" key="1">
    <citation type="submission" date="2016-10" db="EMBL/GenBank/DDBJ databases">
        <authorList>
            <person name="de Groot N.N."/>
        </authorList>
    </citation>
    <scope>NUCLEOTIDE SEQUENCE [LARGE SCALE GENOMIC DNA]</scope>
    <source>
        <strain evidence="2 3">ASO4-2</strain>
    </source>
</reference>
<gene>
    <name evidence="2" type="ORF">SAMN05660653_00280</name>
</gene>
<keyword evidence="3" id="KW-1185">Reference proteome</keyword>
<feature type="transmembrane region" description="Helical" evidence="1">
    <location>
        <begin position="103"/>
        <end position="126"/>
    </location>
</feature>
<keyword evidence="1" id="KW-0472">Membrane</keyword>
<proteinExistence type="predicted"/>
<feature type="transmembrane region" description="Helical" evidence="1">
    <location>
        <begin position="175"/>
        <end position="194"/>
    </location>
</feature>
<dbReference type="Proteomes" id="UP000198771">
    <property type="component" value="Unassembled WGS sequence"/>
</dbReference>
<evidence type="ECO:0000313" key="2">
    <source>
        <dbReference type="EMBL" id="SDB05331.1"/>
    </source>
</evidence>
<feature type="transmembrane region" description="Helical" evidence="1">
    <location>
        <begin position="225"/>
        <end position="245"/>
    </location>
</feature>